<protein>
    <submittedName>
        <fullName evidence="1">Uncharacterized protein</fullName>
    </submittedName>
</protein>
<sequence>MVDMTKKLSVPELRKSEDVKVIKSSPTRYPFWFGGSASCFATLFTHPLDLGKLL</sequence>
<reference evidence="1" key="1">
    <citation type="journal article" date="2020" name="Stud. Mycol.">
        <title>101 Dothideomycetes genomes: a test case for predicting lifestyles and emergence of pathogens.</title>
        <authorList>
            <person name="Haridas S."/>
            <person name="Albert R."/>
            <person name="Binder M."/>
            <person name="Bloem J."/>
            <person name="Labutti K."/>
            <person name="Salamov A."/>
            <person name="Andreopoulos B."/>
            <person name="Baker S."/>
            <person name="Barry K."/>
            <person name="Bills G."/>
            <person name="Bluhm B."/>
            <person name="Cannon C."/>
            <person name="Castanera R."/>
            <person name="Culley D."/>
            <person name="Daum C."/>
            <person name="Ezra D."/>
            <person name="Gonzalez J."/>
            <person name="Henrissat B."/>
            <person name="Kuo A."/>
            <person name="Liang C."/>
            <person name="Lipzen A."/>
            <person name="Lutzoni F."/>
            <person name="Magnuson J."/>
            <person name="Mondo S."/>
            <person name="Nolan M."/>
            <person name="Ohm R."/>
            <person name="Pangilinan J."/>
            <person name="Park H.-J."/>
            <person name="Ramirez L."/>
            <person name="Alfaro M."/>
            <person name="Sun H."/>
            <person name="Tritt A."/>
            <person name="Yoshinaga Y."/>
            <person name="Zwiers L.-H."/>
            <person name="Turgeon B."/>
            <person name="Goodwin S."/>
            <person name="Spatafora J."/>
            <person name="Crous P."/>
            <person name="Grigoriev I."/>
        </authorList>
    </citation>
    <scope>NUCLEOTIDE SEQUENCE</scope>
    <source>
        <strain evidence="1">CBS 161.51</strain>
    </source>
</reference>
<evidence type="ECO:0000313" key="1">
    <source>
        <dbReference type="EMBL" id="KAF1941995.1"/>
    </source>
</evidence>
<dbReference type="Proteomes" id="UP000800038">
    <property type="component" value="Unassembled WGS sequence"/>
</dbReference>
<dbReference type="OrthoDB" id="448427at2759"/>
<gene>
    <name evidence="1" type="ORF">EJ02DRAFT_346508</name>
</gene>
<organism evidence="1 2">
    <name type="scientific">Clathrospora elynae</name>
    <dbReference type="NCBI Taxonomy" id="706981"/>
    <lineage>
        <taxon>Eukaryota</taxon>
        <taxon>Fungi</taxon>
        <taxon>Dikarya</taxon>
        <taxon>Ascomycota</taxon>
        <taxon>Pezizomycotina</taxon>
        <taxon>Dothideomycetes</taxon>
        <taxon>Pleosporomycetidae</taxon>
        <taxon>Pleosporales</taxon>
        <taxon>Diademaceae</taxon>
        <taxon>Clathrospora</taxon>
    </lineage>
</organism>
<evidence type="ECO:0000313" key="2">
    <source>
        <dbReference type="Proteomes" id="UP000800038"/>
    </source>
</evidence>
<dbReference type="EMBL" id="ML976040">
    <property type="protein sequence ID" value="KAF1941995.1"/>
    <property type="molecule type" value="Genomic_DNA"/>
</dbReference>
<accession>A0A6A5SMX2</accession>
<dbReference type="AlphaFoldDB" id="A0A6A5SMX2"/>
<proteinExistence type="predicted"/>
<keyword evidence="2" id="KW-1185">Reference proteome</keyword>
<name>A0A6A5SMX2_9PLEO</name>